<keyword evidence="1" id="KW-0812">Transmembrane</keyword>
<evidence type="ECO:0000256" key="1">
    <source>
        <dbReference type="SAM" id="Phobius"/>
    </source>
</evidence>
<sequence>MIILRKIKAGALQFVLFVGAIIAVLLMSFLLLTYTHQHFEKKTDVLIEVLRSADYGMAASLMDDFSLEVSHPIDRVSDIPITISVKREFWGVFEKRTVLTSHKNTNHTKTALIGGKDEEELPALYVNDHQRPVVLAGNTKITGTAYLPEQGLKMGNIAGNSYYRSQLLYGKSMKSNAVLPNLAPELENQMNRLANKKDVPKGKLLNRLPKEGIQNSFEVETVIYKDRLVHLKNIKLTGNIIIVADDKIIVEASARLNDVLLIGPEIEIHNSVNGVFQAIATESIKVGKNCNLEYPTALLVNKKYAVAAVEQKGQSQFNQISSIYLDSNTNVSGMVMVLDEAKIKQYIPELKIEKNTIVNGEVYCTKNVELKGTINGMVSTDGFIALENGTVYQNHIYNGTINSENLSYTYTGILLASREGNKKVMKWLY</sequence>
<comment type="caution">
    <text evidence="2">The sequence shown here is derived from an EMBL/GenBank/DDBJ whole genome shotgun (WGS) entry which is preliminary data.</text>
</comment>
<keyword evidence="1" id="KW-1133">Transmembrane helix</keyword>
<evidence type="ECO:0000313" key="3">
    <source>
        <dbReference type="Proteomes" id="UP000198337"/>
    </source>
</evidence>
<accession>A0ABY1SMA7</accession>
<protein>
    <submittedName>
        <fullName evidence="2">Uncharacterized protein</fullName>
    </submittedName>
</protein>
<evidence type="ECO:0000313" key="2">
    <source>
        <dbReference type="EMBL" id="SNR80586.1"/>
    </source>
</evidence>
<feature type="transmembrane region" description="Helical" evidence="1">
    <location>
        <begin position="12"/>
        <end position="34"/>
    </location>
</feature>
<gene>
    <name evidence="2" type="ORF">SAMN04488009_0164</name>
</gene>
<dbReference type="Proteomes" id="UP000198337">
    <property type="component" value="Unassembled WGS sequence"/>
</dbReference>
<proteinExistence type="predicted"/>
<keyword evidence="3" id="KW-1185">Reference proteome</keyword>
<reference evidence="2 3" key="1">
    <citation type="submission" date="2017-06" db="EMBL/GenBank/DDBJ databases">
        <authorList>
            <person name="Varghese N."/>
            <person name="Submissions S."/>
        </authorList>
    </citation>
    <scope>NUCLEOTIDE SEQUENCE [LARGE SCALE GENOMIC DNA]</scope>
    <source>
        <strain evidence="2 3">DSM 19840</strain>
    </source>
</reference>
<keyword evidence="1" id="KW-0472">Membrane</keyword>
<name>A0ABY1SMA7_9FLAO</name>
<dbReference type="EMBL" id="FZNV01000011">
    <property type="protein sequence ID" value="SNR80586.1"/>
    <property type="molecule type" value="Genomic_DNA"/>
</dbReference>
<organism evidence="2 3">
    <name type="scientific">Maribacter sedimenticola</name>
    <dbReference type="NCBI Taxonomy" id="228956"/>
    <lineage>
        <taxon>Bacteria</taxon>
        <taxon>Pseudomonadati</taxon>
        <taxon>Bacteroidota</taxon>
        <taxon>Flavobacteriia</taxon>
        <taxon>Flavobacteriales</taxon>
        <taxon>Flavobacteriaceae</taxon>
        <taxon>Maribacter</taxon>
    </lineage>
</organism>
<dbReference type="RefSeq" id="WP_089263229.1">
    <property type="nucleotide sequence ID" value="NZ_FZNV01000011.1"/>
</dbReference>